<dbReference type="Proteomes" id="UP000037069">
    <property type="component" value="Unassembled WGS sequence"/>
</dbReference>
<organism evidence="1 2">
    <name type="scientific">Lucilia cuprina</name>
    <name type="common">Green bottle fly</name>
    <name type="synonym">Australian sheep blowfly</name>
    <dbReference type="NCBI Taxonomy" id="7375"/>
    <lineage>
        <taxon>Eukaryota</taxon>
        <taxon>Metazoa</taxon>
        <taxon>Ecdysozoa</taxon>
        <taxon>Arthropoda</taxon>
        <taxon>Hexapoda</taxon>
        <taxon>Insecta</taxon>
        <taxon>Pterygota</taxon>
        <taxon>Neoptera</taxon>
        <taxon>Endopterygota</taxon>
        <taxon>Diptera</taxon>
        <taxon>Brachycera</taxon>
        <taxon>Muscomorpha</taxon>
        <taxon>Oestroidea</taxon>
        <taxon>Calliphoridae</taxon>
        <taxon>Luciliinae</taxon>
        <taxon>Lucilia</taxon>
    </lineage>
</organism>
<proteinExistence type="predicted"/>
<dbReference type="EMBL" id="JRES01000091">
    <property type="protein sequence ID" value="KNC34197.1"/>
    <property type="molecule type" value="Genomic_DNA"/>
</dbReference>
<reference evidence="1 2" key="1">
    <citation type="journal article" date="2015" name="Nat. Commun.">
        <title>Lucilia cuprina genome unlocks parasitic fly biology to underpin future interventions.</title>
        <authorList>
            <person name="Anstead C.A."/>
            <person name="Korhonen P.K."/>
            <person name="Young N.D."/>
            <person name="Hall R.S."/>
            <person name="Jex A.R."/>
            <person name="Murali S.C."/>
            <person name="Hughes D.S."/>
            <person name="Lee S.F."/>
            <person name="Perry T."/>
            <person name="Stroehlein A.J."/>
            <person name="Ansell B.R."/>
            <person name="Breugelmans B."/>
            <person name="Hofmann A."/>
            <person name="Qu J."/>
            <person name="Dugan S."/>
            <person name="Lee S.L."/>
            <person name="Chao H."/>
            <person name="Dinh H."/>
            <person name="Han Y."/>
            <person name="Doddapaneni H.V."/>
            <person name="Worley K.C."/>
            <person name="Muzny D.M."/>
            <person name="Ioannidis P."/>
            <person name="Waterhouse R.M."/>
            <person name="Zdobnov E.M."/>
            <person name="James P.J."/>
            <person name="Bagnall N.H."/>
            <person name="Kotze A.C."/>
            <person name="Gibbs R.A."/>
            <person name="Richards S."/>
            <person name="Batterham P."/>
            <person name="Gasser R.B."/>
        </authorList>
    </citation>
    <scope>NUCLEOTIDE SEQUENCE [LARGE SCALE GENOMIC DNA]</scope>
    <source>
        <strain evidence="1 2">LS</strain>
        <tissue evidence="1">Full body</tissue>
    </source>
</reference>
<gene>
    <name evidence="1" type="ORF">FF38_10106</name>
</gene>
<comment type="caution">
    <text evidence="1">The sequence shown here is derived from an EMBL/GenBank/DDBJ whole genome shotgun (WGS) entry which is preliminary data.</text>
</comment>
<keyword evidence="2" id="KW-1185">Reference proteome</keyword>
<sequence>MYDLKQSLLACGYCGPCENLNLLKWAIRAGASSQFFNDLIYWLESQLDMVITTQQVRDNITRLFSMLRHSILMKPSYGSEAAVNPKEFRLQTIKVLVRQLQLRKLPEQFQQVNAQSPQGDQGNVPDYRRLTVTLNLNRKSNTGDWNQRLVRCNANLLEI</sequence>
<accession>A0A0L0CPT1</accession>
<name>A0A0L0CPT1_LUCCU</name>
<evidence type="ECO:0000313" key="2">
    <source>
        <dbReference type="Proteomes" id="UP000037069"/>
    </source>
</evidence>
<dbReference type="AlphaFoldDB" id="A0A0L0CPT1"/>
<evidence type="ECO:0000313" key="1">
    <source>
        <dbReference type="EMBL" id="KNC34197.1"/>
    </source>
</evidence>
<protein>
    <submittedName>
        <fullName evidence="1">Uncharacterized protein</fullName>
    </submittedName>
</protein>